<dbReference type="GO" id="GO:0035082">
    <property type="term" value="P:axoneme assembly"/>
    <property type="evidence" value="ECO:0007669"/>
    <property type="project" value="TreeGrafter"/>
</dbReference>
<evidence type="ECO:0000313" key="8">
    <source>
        <dbReference type="Proteomes" id="UP001165289"/>
    </source>
</evidence>
<reference evidence="7 8" key="1">
    <citation type="journal article" date="2023" name="BMC Biol.">
        <title>The compact genome of the sponge Oopsacas minuta (Hexactinellida) is lacking key metazoan core genes.</title>
        <authorList>
            <person name="Santini S."/>
            <person name="Schenkelaars Q."/>
            <person name="Jourda C."/>
            <person name="Duchesne M."/>
            <person name="Belahbib H."/>
            <person name="Rocher C."/>
            <person name="Selva M."/>
            <person name="Riesgo A."/>
            <person name="Vervoort M."/>
            <person name="Leys S.P."/>
            <person name="Kodjabachian L."/>
            <person name="Le Bivic A."/>
            <person name="Borchiellini C."/>
            <person name="Claverie J.M."/>
            <person name="Renard E."/>
        </authorList>
    </citation>
    <scope>NUCLEOTIDE SEQUENCE [LARGE SCALE GENOMIC DNA]</scope>
    <source>
        <strain evidence="7">SPO-2</strain>
    </source>
</reference>
<dbReference type="PANTHER" id="PTHR13159:SF0">
    <property type="entry name" value="RADIAL SPOKE HEAD 6 HOMOLOG A"/>
    <property type="match status" value="1"/>
</dbReference>
<dbReference type="PANTHER" id="PTHR13159">
    <property type="entry name" value="RADIAL SPOKEHEAD-RELATED"/>
    <property type="match status" value="1"/>
</dbReference>
<dbReference type="EMBL" id="JAKMXF010000066">
    <property type="protein sequence ID" value="KAI6659246.1"/>
    <property type="molecule type" value="Genomic_DNA"/>
</dbReference>
<dbReference type="AlphaFoldDB" id="A0AAV7KFX6"/>
<feature type="region of interest" description="Disordered" evidence="6">
    <location>
        <begin position="186"/>
        <end position="235"/>
    </location>
</feature>
<keyword evidence="3" id="KW-0969">Cilium</keyword>
<dbReference type="Proteomes" id="UP001165289">
    <property type="component" value="Unassembled WGS sequence"/>
</dbReference>
<evidence type="ECO:0000256" key="6">
    <source>
        <dbReference type="SAM" id="MobiDB-lite"/>
    </source>
</evidence>
<keyword evidence="5" id="KW-0966">Cell projection</keyword>
<proteinExistence type="predicted"/>
<evidence type="ECO:0000313" key="7">
    <source>
        <dbReference type="EMBL" id="KAI6659246.1"/>
    </source>
</evidence>
<organism evidence="7 8">
    <name type="scientific">Oopsacas minuta</name>
    <dbReference type="NCBI Taxonomy" id="111878"/>
    <lineage>
        <taxon>Eukaryota</taxon>
        <taxon>Metazoa</taxon>
        <taxon>Porifera</taxon>
        <taxon>Hexactinellida</taxon>
        <taxon>Hexasterophora</taxon>
        <taxon>Lyssacinosida</taxon>
        <taxon>Leucopsacidae</taxon>
        <taxon>Oopsacas</taxon>
    </lineage>
</organism>
<accession>A0AAV7KFX6</accession>
<feature type="region of interest" description="Disordered" evidence="6">
    <location>
        <begin position="1"/>
        <end position="49"/>
    </location>
</feature>
<evidence type="ECO:0000256" key="1">
    <source>
        <dbReference type="ARBA" id="ARBA00004430"/>
    </source>
</evidence>
<protein>
    <submittedName>
        <fullName evidence="7">Uncharacterized protein</fullName>
    </submittedName>
</protein>
<gene>
    <name evidence="7" type="ORF">LOD99_14919</name>
</gene>
<feature type="region of interest" description="Disordered" evidence="6">
    <location>
        <begin position="317"/>
        <end position="336"/>
    </location>
</feature>
<dbReference type="GO" id="GO:0060294">
    <property type="term" value="P:cilium movement involved in cell motility"/>
    <property type="evidence" value="ECO:0007669"/>
    <property type="project" value="InterPro"/>
</dbReference>
<feature type="compositionally biased region" description="Acidic residues" evidence="6">
    <location>
        <begin position="326"/>
        <end position="336"/>
    </location>
</feature>
<feature type="compositionally biased region" description="Acidic residues" evidence="6">
    <location>
        <begin position="1"/>
        <end position="29"/>
    </location>
</feature>
<feature type="compositionally biased region" description="Acidic residues" evidence="6">
    <location>
        <begin position="192"/>
        <end position="211"/>
    </location>
</feature>
<evidence type="ECO:0000256" key="5">
    <source>
        <dbReference type="ARBA" id="ARBA00023273"/>
    </source>
</evidence>
<keyword evidence="8" id="KW-1185">Reference proteome</keyword>
<comment type="caution">
    <text evidence="7">The sequence shown here is derived from an EMBL/GenBank/DDBJ whole genome shotgun (WGS) entry which is preliminary data.</text>
</comment>
<name>A0AAV7KFX6_9METZ</name>
<dbReference type="InterPro" id="IPR006802">
    <property type="entry name" value="Radial_spoke"/>
</dbReference>
<comment type="subcellular location">
    <subcellularLocation>
        <location evidence="1">Cytoplasm</location>
        <location evidence="1">Cytoskeleton</location>
        <location evidence="1">Cilium axoneme</location>
    </subcellularLocation>
</comment>
<dbReference type="Pfam" id="PF04712">
    <property type="entry name" value="Radial_spoke"/>
    <property type="match status" value="1"/>
</dbReference>
<keyword evidence="2" id="KW-0963">Cytoplasm</keyword>
<dbReference type="GO" id="GO:0001534">
    <property type="term" value="C:radial spoke"/>
    <property type="evidence" value="ECO:0007669"/>
    <property type="project" value="InterPro"/>
</dbReference>
<evidence type="ECO:0000256" key="4">
    <source>
        <dbReference type="ARBA" id="ARBA00023212"/>
    </source>
</evidence>
<evidence type="ECO:0000256" key="3">
    <source>
        <dbReference type="ARBA" id="ARBA00023069"/>
    </source>
</evidence>
<feature type="compositionally biased region" description="Acidic residues" evidence="6">
    <location>
        <begin position="294"/>
        <end position="307"/>
    </location>
</feature>
<keyword evidence="4" id="KW-0206">Cytoskeleton</keyword>
<feature type="region of interest" description="Disordered" evidence="6">
    <location>
        <begin position="288"/>
        <end position="307"/>
    </location>
</feature>
<feature type="compositionally biased region" description="Pro residues" evidence="6">
    <location>
        <begin position="33"/>
        <end position="43"/>
    </location>
</feature>
<sequence length="336" mass="37631">MEDTTEEQAPDTGDQETADKDEDATEDKEEAPPKPNYKPPPVIPKEEFGTGTNKKVYFVCNDAGSGWTRLPPITPTQIIAARQIRKFFTGDLAAKVFSYPPFPGNEGNYLRAQIARISATTHISPSNFYLFDADEEDEMDARDTFAVNEEFENIPVNELVDDSLSRWVHHVQFILPQGRCVWFNPLEKPDDQFDDEDEDDDDKDGADEPQPEEGPPLLTPLSEDKEVDGMPSWSPSLSSSLIPSYSIAIIQSNQWPGASAFCINKKFENVYIGWGQKYSSHPINPMLPPSVQDEYPEGPDILEAEDPTVEQETLLRVAQEGKLGEGEDEDPEDDDD</sequence>
<evidence type="ECO:0000256" key="2">
    <source>
        <dbReference type="ARBA" id="ARBA00022490"/>
    </source>
</evidence>